<comment type="caution">
    <text evidence="1">The sequence shown here is derived from an EMBL/GenBank/DDBJ whole genome shotgun (WGS) entry which is preliminary data.</text>
</comment>
<proteinExistence type="predicted"/>
<dbReference type="EMBL" id="BTSY01000002">
    <property type="protein sequence ID" value="GMT14738.1"/>
    <property type="molecule type" value="Genomic_DNA"/>
</dbReference>
<reference evidence="1" key="1">
    <citation type="submission" date="2023-10" db="EMBL/GenBank/DDBJ databases">
        <title>Genome assembly of Pristionchus species.</title>
        <authorList>
            <person name="Yoshida K."/>
            <person name="Sommer R.J."/>
        </authorList>
    </citation>
    <scope>NUCLEOTIDE SEQUENCE</scope>
    <source>
        <strain evidence="1">RS5133</strain>
    </source>
</reference>
<sequence length="792" mass="89800">MRHDGAAFVPPERLMRDFYWLQEQTVRHGEVVTDSVLQYAPIIDQPALIDGLGGVLRKSITLITASPNSNAAFGIPFRLGEMANSKDESFKMILAQKMLIAHSTTIFSKLINGFYRSECPIKLRPKQFLRGDEQSIDQGTNLHVCTYPYTYNLIEEALDRGGSKLTHLVLDGFDGEKCIELELLSLAVELTRIDRNFRVIVITDGLVADVRHRVESLCGDEESFAHIELMNNDMERPRRDIVVFNEKEEGSQPVSSDTYVASTSNFTMFDVDSKMGLSLSEVHSVQCDATRMIQYFLGIEYQESKDPCFVYVVFTPSAKMSFSVKFQLNSVLQKCDVCCVVITKNNDLNFISQYRDTDRVIYFVSEAAEESFAHNNINVVFDLSLTQFKERINPVGVNLTKVMWADRVTILRRANHIHKGTVAYPFHLDHLHSMLRTSINRPPAFDLDVRYFHDNRKWRKLLKDERSEKLMGTVQKMAIRSGLIAHDGVCTPIGSFCWGVLPSLLPRLSKLVLCGIVCGCVQAAVSLAIVLSDDTAVIDCSKRMKELKTLVNLDVHSDHLAMMHAYDSRNSDMSIFKKSTINGMERKEKTVWKVLKNLPHPNDVFLSQEKIANDSEQEKRLLLAIAMSLGDRIGYCRASEGQTVSHSFITRDPDDEKEYSFESYVFAQPNFDSVGVYCEMREREHYKSGIISMAEVSIIPVSIMGAIGNIGGEMKRGETSLLLTTNCEPLHITLSDESHVEEVLDLRQEVEMEVEKVALAYLQYPNREGCPVDLRKTKRTQWMDELIPLITL</sequence>
<evidence type="ECO:0000313" key="1">
    <source>
        <dbReference type="EMBL" id="GMT14738.1"/>
    </source>
</evidence>
<name>A0AAV5V904_9BILA</name>
<gene>
    <name evidence="1" type="ORF">PFISCL1PPCAC_6035</name>
</gene>
<organism evidence="1 2">
    <name type="scientific">Pristionchus fissidentatus</name>
    <dbReference type="NCBI Taxonomy" id="1538716"/>
    <lineage>
        <taxon>Eukaryota</taxon>
        <taxon>Metazoa</taxon>
        <taxon>Ecdysozoa</taxon>
        <taxon>Nematoda</taxon>
        <taxon>Chromadorea</taxon>
        <taxon>Rhabditida</taxon>
        <taxon>Rhabditina</taxon>
        <taxon>Diplogasteromorpha</taxon>
        <taxon>Diplogasteroidea</taxon>
        <taxon>Neodiplogasteridae</taxon>
        <taxon>Pristionchus</taxon>
    </lineage>
</organism>
<accession>A0AAV5V904</accession>
<dbReference type="Proteomes" id="UP001432322">
    <property type="component" value="Unassembled WGS sequence"/>
</dbReference>
<keyword evidence="2" id="KW-1185">Reference proteome</keyword>
<protein>
    <submittedName>
        <fullName evidence="1">Uncharacterized protein</fullName>
    </submittedName>
</protein>
<evidence type="ECO:0000313" key="2">
    <source>
        <dbReference type="Proteomes" id="UP001432322"/>
    </source>
</evidence>
<dbReference type="AlphaFoldDB" id="A0AAV5V904"/>